<sequence length="206" mass="23607">MNYFKQAVLGLCLFSSATCFAQSNYDKSMQAMMKGDYKTAVVQLEKADTRDPDNANVLKMLGYSYFQNGEFEKSISTYSRLVVIKPNEVSAYYYRGKARLNIANDPKESLNSMRENFYTASIKDFTKAIEISGEEDSQMLQNRALAYKDYAIFRSFKVKKKEEKAACIALFNNSIADFQKVLTLQPLRKDIIDWVAYDKAQILSLK</sequence>
<organism evidence="5 6">
    <name type="scientific">Pedobacter yonginense</name>
    <dbReference type="NCBI Taxonomy" id="651869"/>
    <lineage>
        <taxon>Bacteria</taxon>
        <taxon>Pseudomonadati</taxon>
        <taxon>Bacteroidota</taxon>
        <taxon>Sphingobacteriia</taxon>
        <taxon>Sphingobacteriales</taxon>
        <taxon>Sphingobacteriaceae</taxon>
        <taxon>Pedobacter</taxon>
    </lineage>
</organism>
<evidence type="ECO:0000256" key="2">
    <source>
        <dbReference type="ARBA" id="ARBA00022803"/>
    </source>
</evidence>
<reference evidence="5 6" key="1">
    <citation type="submission" date="2018-05" db="EMBL/GenBank/DDBJ databases">
        <title>Pedobacter paludis sp. nov., isolated from wetland soil.</title>
        <authorList>
            <person name="Zhang Y."/>
            <person name="Wang G."/>
        </authorList>
    </citation>
    <scope>NUCLEOTIDE SEQUENCE [LARGE SCALE GENOMIC DNA]</scope>
    <source>
        <strain evidence="5 6">KCTC22721</strain>
    </source>
</reference>
<accession>A0A317EIV4</accession>
<dbReference type="RefSeq" id="WP_109927358.1">
    <property type="nucleotide sequence ID" value="NZ_QGNZ01000005.1"/>
</dbReference>
<dbReference type="InterPro" id="IPR011990">
    <property type="entry name" value="TPR-like_helical_dom_sf"/>
</dbReference>
<feature type="signal peptide" evidence="4">
    <location>
        <begin position="1"/>
        <end position="21"/>
    </location>
</feature>
<dbReference type="InterPro" id="IPR050498">
    <property type="entry name" value="Ycf3"/>
</dbReference>
<keyword evidence="2 3" id="KW-0802">TPR repeat</keyword>
<keyword evidence="6" id="KW-1185">Reference proteome</keyword>
<dbReference type="AlphaFoldDB" id="A0A317EIV4"/>
<dbReference type="PANTHER" id="PTHR44858">
    <property type="entry name" value="TETRATRICOPEPTIDE REPEAT PROTEIN 6"/>
    <property type="match status" value="1"/>
</dbReference>
<dbReference type="GO" id="GO:0046813">
    <property type="term" value="P:receptor-mediated virion attachment to host cell"/>
    <property type="evidence" value="ECO:0007669"/>
    <property type="project" value="TreeGrafter"/>
</dbReference>
<protein>
    <submittedName>
        <fullName evidence="5">Uncharacterized protein</fullName>
    </submittedName>
</protein>
<evidence type="ECO:0000256" key="3">
    <source>
        <dbReference type="PROSITE-ProRule" id="PRU00339"/>
    </source>
</evidence>
<dbReference type="PROSITE" id="PS50005">
    <property type="entry name" value="TPR"/>
    <property type="match status" value="1"/>
</dbReference>
<dbReference type="Proteomes" id="UP000245379">
    <property type="component" value="Unassembled WGS sequence"/>
</dbReference>
<dbReference type="SMART" id="SM00028">
    <property type="entry name" value="TPR"/>
    <property type="match status" value="2"/>
</dbReference>
<keyword evidence="4" id="KW-0732">Signal</keyword>
<gene>
    <name evidence="5" type="ORF">DHW03_18600</name>
</gene>
<dbReference type="PANTHER" id="PTHR44858:SF1">
    <property type="entry name" value="UDP-N-ACETYLGLUCOSAMINE--PEPTIDE N-ACETYLGLUCOSAMINYLTRANSFERASE SPINDLY-RELATED"/>
    <property type="match status" value="1"/>
</dbReference>
<feature type="chain" id="PRO_5016247993" evidence="4">
    <location>
        <begin position="22"/>
        <end position="206"/>
    </location>
</feature>
<evidence type="ECO:0000256" key="4">
    <source>
        <dbReference type="SAM" id="SignalP"/>
    </source>
</evidence>
<comment type="caution">
    <text evidence="5">The sequence shown here is derived from an EMBL/GenBank/DDBJ whole genome shotgun (WGS) entry which is preliminary data.</text>
</comment>
<evidence type="ECO:0000313" key="6">
    <source>
        <dbReference type="Proteomes" id="UP000245379"/>
    </source>
</evidence>
<name>A0A317EIV4_9SPHI</name>
<evidence type="ECO:0000313" key="5">
    <source>
        <dbReference type="EMBL" id="PWS26057.1"/>
    </source>
</evidence>
<feature type="repeat" description="TPR" evidence="3">
    <location>
        <begin position="55"/>
        <end position="88"/>
    </location>
</feature>
<dbReference type="GO" id="GO:0009279">
    <property type="term" value="C:cell outer membrane"/>
    <property type="evidence" value="ECO:0007669"/>
    <property type="project" value="TreeGrafter"/>
</dbReference>
<keyword evidence="1" id="KW-0677">Repeat</keyword>
<dbReference type="Gene3D" id="1.25.40.10">
    <property type="entry name" value="Tetratricopeptide repeat domain"/>
    <property type="match status" value="1"/>
</dbReference>
<dbReference type="SUPFAM" id="SSF48452">
    <property type="entry name" value="TPR-like"/>
    <property type="match status" value="1"/>
</dbReference>
<proteinExistence type="predicted"/>
<evidence type="ECO:0000256" key="1">
    <source>
        <dbReference type="ARBA" id="ARBA00022737"/>
    </source>
</evidence>
<dbReference type="Pfam" id="PF14559">
    <property type="entry name" value="TPR_19"/>
    <property type="match status" value="1"/>
</dbReference>
<dbReference type="OrthoDB" id="789632at2"/>
<dbReference type="EMBL" id="QGNZ01000005">
    <property type="protein sequence ID" value="PWS26057.1"/>
    <property type="molecule type" value="Genomic_DNA"/>
</dbReference>
<dbReference type="InterPro" id="IPR019734">
    <property type="entry name" value="TPR_rpt"/>
</dbReference>